<keyword evidence="4 9" id="KW-0812">Transmembrane</keyword>
<keyword evidence="5 9" id="KW-0064">Aspartyl protease</keyword>
<keyword evidence="3 9" id="KW-0645">Protease</keyword>
<evidence type="ECO:0000256" key="3">
    <source>
        <dbReference type="ARBA" id="ARBA00022670"/>
    </source>
</evidence>
<dbReference type="AlphaFoldDB" id="A0A2A9HI55"/>
<keyword evidence="2 9" id="KW-1003">Cell membrane</keyword>
<evidence type="ECO:0000256" key="8">
    <source>
        <dbReference type="ARBA" id="ARBA00023136"/>
    </source>
</evidence>
<evidence type="ECO:0000256" key="9">
    <source>
        <dbReference type="HAMAP-Rule" id="MF_00161"/>
    </source>
</evidence>
<keyword evidence="8 9" id="KW-0472">Membrane</keyword>
<comment type="caution">
    <text evidence="12">The sequence shown here is derived from an EMBL/GenBank/DDBJ whole genome shotgun (WGS) entry which is preliminary data.</text>
</comment>
<evidence type="ECO:0000256" key="10">
    <source>
        <dbReference type="RuleBase" id="RU000594"/>
    </source>
</evidence>
<organism evidence="12 13">
    <name type="scientific">Tepidiforma thermophila (strain KCTC 52669 / CGMCC 1.13589 / G233)</name>
    <dbReference type="NCBI Taxonomy" id="2761530"/>
    <lineage>
        <taxon>Bacteria</taxon>
        <taxon>Bacillati</taxon>
        <taxon>Chloroflexota</taxon>
        <taxon>Tepidiformia</taxon>
        <taxon>Tepidiformales</taxon>
        <taxon>Tepidiformaceae</taxon>
        <taxon>Tepidiforma</taxon>
    </lineage>
</organism>
<dbReference type="Proteomes" id="UP000223071">
    <property type="component" value="Unassembled WGS sequence"/>
</dbReference>
<comment type="subcellular location">
    <subcellularLocation>
        <location evidence="9">Cell membrane</location>
        <topology evidence="9">Multi-pass membrane protein</topology>
    </subcellularLocation>
</comment>
<comment type="catalytic activity">
    <reaction evidence="9 10">
        <text>Release of signal peptides from bacterial membrane prolipoproteins. Hydrolyzes -Xaa-Yaa-Zaa-|-(S,diacylglyceryl)Cys-, in which Xaa is hydrophobic (preferably Leu), and Yaa (Ala or Ser) and Zaa (Gly or Ala) have small, neutral side chains.</text>
        <dbReference type="EC" id="3.4.23.36"/>
    </reaction>
</comment>
<accession>A0A2A9HI55</accession>
<keyword evidence="13" id="KW-1185">Reference proteome</keyword>
<comment type="similarity">
    <text evidence="1 9 11">Belongs to the peptidase A8 family.</text>
</comment>
<dbReference type="GO" id="GO:0004190">
    <property type="term" value="F:aspartic-type endopeptidase activity"/>
    <property type="evidence" value="ECO:0007669"/>
    <property type="project" value="UniProtKB-UniRule"/>
</dbReference>
<reference evidence="12 13" key="1">
    <citation type="submission" date="2017-09" db="EMBL/GenBank/DDBJ databases">
        <title>Sequencing the genomes of two abundant thermophiles in Great Basin hot springs: Thermocrinis jamiesonii and novel Chloroflexi Thermoflexus hugenholtzii.</title>
        <authorList>
            <person name="Hedlund B."/>
        </authorList>
    </citation>
    <scope>NUCLEOTIDE SEQUENCE [LARGE SCALE GENOMIC DNA]</scope>
    <source>
        <strain evidence="12 13">G233</strain>
    </source>
</reference>
<dbReference type="EMBL" id="PDJQ01000001">
    <property type="protein sequence ID" value="PFG74832.1"/>
    <property type="molecule type" value="Genomic_DNA"/>
</dbReference>
<feature type="transmembrane region" description="Helical" evidence="9">
    <location>
        <begin position="140"/>
        <end position="160"/>
    </location>
</feature>
<dbReference type="InterPro" id="IPR001872">
    <property type="entry name" value="Peptidase_A8"/>
</dbReference>
<evidence type="ECO:0000256" key="5">
    <source>
        <dbReference type="ARBA" id="ARBA00022750"/>
    </source>
</evidence>
<dbReference type="GO" id="GO:0005886">
    <property type="term" value="C:plasma membrane"/>
    <property type="evidence" value="ECO:0007669"/>
    <property type="project" value="UniProtKB-SubCell"/>
</dbReference>
<dbReference type="HAMAP" id="MF_00161">
    <property type="entry name" value="LspA"/>
    <property type="match status" value="1"/>
</dbReference>
<dbReference type="PANTHER" id="PTHR33695:SF1">
    <property type="entry name" value="LIPOPROTEIN SIGNAL PEPTIDASE"/>
    <property type="match status" value="1"/>
</dbReference>
<gene>
    <name evidence="9" type="primary">lspA</name>
    <name evidence="12" type="ORF">A9A59_2076</name>
</gene>
<dbReference type="NCBIfam" id="TIGR00077">
    <property type="entry name" value="lspA"/>
    <property type="match status" value="1"/>
</dbReference>
<protein>
    <recommendedName>
        <fullName evidence="9">Lipoprotein signal peptidase</fullName>
        <ecNumber evidence="9">3.4.23.36</ecNumber>
    </recommendedName>
    <alternativeName>
        <fullName evidence="9">Prolipoprotein signal peptidase</fullName>
    </alternativeName>
    <alternativeName>
        <fullName evidence="9">Signal peptidase II</fullName>
        <shortName evidence="9">SPase II</shortName>
    </alternativeName>
</protein>
<keyword evidence="7 9" id="KW-1133">Transmembrane helix</keyword>
<evidence type="ECO:0000256" key="11">
    <source>
        <dbReference type="RuleBase" id="RU004181"/>
    </source>
</evidence>
<name>A0A2A9HI55_TEPT2</name>
<dbReference type="GO" id="GO:0006508">
    <property type="term" value="P:proteolysis"/>
    <property type="evidence" value="ECO:0007669"/>
    <property type="project" value="UniProtKB-KW"/>
</dbReference>
<dbReference type="RefSeq" id="WP_098504188.1">
    <property type="nucleotide sequence ID" value="NZ_PDJQ01000001.1"/>
</dbReference>
<dbReference type="UniPathway" id="UPA00665"/>
<evidence type="ECO:0000256" key="7">
    <source>
        <dbReference type="ARBA" id="ARBA00022989"/>
    </source>
</evidence>
<feature type="transmembrane region" description="Helical" evidence="9">
    <location>
        <begin position="78"/>
        <end position="96"/>
    </location>
</feature>
<feature type="transmembrane region" description="Helical" evidence="9">
    <location>
        <begin position="22"/>
        <end position="41"/>
    </location>
</feature>
<sequence>MEDVHAQGRSGPRLRVARRDGWFLLLAAAIVGVDQLTKWAIRASIERGDAVEVLPFFRIVHVTNTGAAFGILQGAGPLLIVASLAGLAAIVVYLFNPGFAHPVVRLGLACMLGGAVGNLIDRVAEGRVVDFLKVPHWPAFNVADSAISIGVVILLWSMLFQDTERDRSSS</sequence>
<feature type="active site" evidence="9">
    <location>
        <position position="130"/>
    </location>
</feature>
<feature type="active site" evidence="9">
    <location>
        <position position="144"/>
    </location>
</feature>
<comment type="function">
    <text evidence="9 10">This protein specifically catalyzes the removal of signal peptides from prolipoproteins.</text>
</comment>
<dbReference type="PANTHER" id="PTHR33695">
    <property type="entry name" value="LIPOPROTEIN SIGNAL PEPTIDASE"/>
    <property type="match status" value="1"/>
</dbReference>
<evidence type="ECO:0000313" key="13">
    <source>
        <dbReference type="Proteomes" id="UP000223071"/>
    </source>
</evidence>
<evidence type="ECO:0000256" key="4">
    <source>
        <dbReference type="ARBA" id="ARBA00022692"/>
    </source>
</evidence>
<dbReference type="Pfam" id="PF01252">
    <property type="entry name" value="Peptidase_A8"/>
    <property type="match status" value="1"/>
</dbReference>
<evidence type="ECO:0000256" key="2">
    <source>
        <dbReference type="ARBA" id="ARBA00022475"/>
    </source>
</evidence>
<dbReference type="PRINTS" id="PR00781">
    <property type="entry name" value="LIPOSIGPTASE"/>
</dbReference>
<dbReference type="EC" id="3.4.23.36" evidence="9"/>
<dbReference type="PROSITE" id="PS00855">
    <property type="entry name" value="SPASE_II"/>
    <property type="match status" value="1"/>
</dbReference>
<evidence type="ECO:0000313" key="12">
    <source>
        <dbReference type="EMBL" id="PFG74832.1"/>
    </source>
</evidence>
<evidence type="ECO:0000256" key="6">
    <source>
        <dbReference type="ARBA" id="ARBA00022801"/>
    </source>
</evidence>
<comment type="pathway">
    <text evidence="9">Protein modification; lipoprotein biosynthesis (signal peptide cleavage).</text>
</comment>
<keyword evidence="6 9" id="KW-0378">Hydrolase</keyword>
<evidence type="ECO:0000256" key="1">
    <source>
        <dbReference type="ARBA" id="ARBA00006139"/>
    </source>
</evidence>
<proteinExistence type="inferred from homology"/>
<feature type="transmembrane region" description="Helical" evidence="9">
    <location>
        <begin position="103"/>
        <end position="120"/>
    </location>
</feature>